<dbReference type="GO" id="GO:0000030">
    <property type="term" value="F:mannosyltransferase activity"/>
    <property type="evidence" value="ECO:0007669"/>
    <property type="project" value="TreeGrafter"/>
</dbReference>
<evidence type="ECO:0000313" key="2">
    <source>
        <dbReference type="EMBL" id="QQP53293.1"/>
    </source>
</evidence>
<dbReference type="InterPro" id="IPR011990">
    <property type="entry name" value="TPR-like_helical_dom_sf"/>
</dbReference>
<dbReference type="Gene3D" id="1.25.40.10">
    <property type="entry name" value="Tetratricopeptide repeat domain"/>
    <property type="match status" value="2"/>
</dbReference>
<gene>
    <name evidence="2" type="ORF">FKW44_005728</name>
</gene>
<sequence length="271" mass="31248">MRADYVQAYINRGDILIKMNRTLEAQEVYEKALIYESTNPDLFYNLGVVHIERGLHEVALSYFDKALAVEPNHAQSLMNSAVLIQELGRPGLRPKARERLFKVLQFTPDSERVYFNLAMLAMDDEHHEEAEKWFKKAISLKEDFRSALFNLALLLNERSRSLEAVPYLQTLLKHHPGHIKGLILLGDIYTNHLRLLDDAEGCYKQILRIDPNHVQGRHNLCVVFVEKGLLEDAEDCLKEALALAPKEEYIARHLLIVQKRRKLLMTSTIPP</sequence>
<name>A0A7T8KCD1_CALRO</name>
<dbReference type="PROSITE" id="PS50005">
    <property type="entry name" value="TPR"/>
    <property type="match status" value="3"/>
</dbReference>
<feature type="repeat" description="TPR" evidence="1">
    <location>
        <begin position="40"/>
        <end position="73"/>
    </location>
</feature>
<reference evidence="3" key="1">
    <citation type="submission" date="2021-01" db="EMBL/GenBank/DDBJ databases">
        <title>Caligus Genome Assembly.</title>
        <authorList>
            <person name="Gallardo-Escarate C."/>
        </authorList>
    </citation>
    <scope>NUCLEOTIDE SEQUENCE [LARGE SCALE GENOMIC DNA]</scope>
</reference>
<keyword evidence="1" id="KW-0802">TPR repeat</keyword>
<dbReference type="SUPFAM" id="SSF48452">
    <property type="entry name" value="TPR-like"/>
    <property type="match status" value="1"/>
</dbReference>
<organism evidence="2 3">
    <name type="scientific">Caligus rogercresseyi</name>
    <name type="common">Sea louse</name>
    <dbReference type="NCBI Taxonomy" id="217165"/>
    <lineage>
        <taxon>Eukaryota</taxon>
        <taxon>Metazoa</taxon>
        <taxon>Ecdysozoa</taxon>
        <taxon>Arthropoda</taxon>
        <taxon>Crustacea</taxon>
        <taxon>Multicrustacea</taxon>
        <taxon>Hexanauplia</taxon>
        <taxon>Copepoda</taxon>
        <taxon>Siphonostomatoida</taxon>
        <taxon>Caligidae</taxon>
        <taxon>Caligus</taxon>
    </lineage>
</organism>
<accession>A0A7T8KCD1</accession>
<dbReference type="EMBL" id="CP045893">
    <property type="protein sequence ID" value="QQP53293.1"/>
    <property type="molecule type" value="Genomic_DNA"/>
</dbReference>
<evidence type="ECO:0008006" key="4">
    <source>
        <dbReference type="Google" id="ProtNLM"/>
    </source>
</evidence>
<dbReference type="PANTHER" id="PTHR44395:SF1">
    <property type="entry name" value="PROTEIN O-MANNOSYL-TRANSFERASE TMTC3"/>
    <property type="match status" value="1"/>
</dbReference>
<dbReference type="PANTHER" id="PTHR44395">
    <property type="match status" value="1"/>
</dbReference>
<dbReference type="SMART" id="SM00028">
    <property type="entry name" value="TPR"/>
    <property type="match status" value="6"/>
</dbReference>
<feature type="repeat" description="TPR" evidence="1">
    <location>
        <begin position="6"/>
        <end position="39"/>
    </location>
</feature>
<dbReference type="PROSITE" id="PS50293">
    <property type="entry name" value="TPR_REGION"/>
    <property type="match status" value="1"/>
</dbReference>
<dbReference type="GO" id="GO:0035269">
    <property type="term" value="P:protein O-linked glycosylation via mannose"/>
    <property type="evidence" value="ECO:0007669"/>
    <property type="project" value="TreeGrafter"/>
</dbReference>
<evidence type="ECO:0000256" key="1">
    <source>
        <dbReference type="PROSITE-ProRule" id="PRU00339"/>
    </source>
</evidence>
<dbReference type="FunFam" id="1.25.40.10:FF:000239">
    <property type="entry name" value="Transmembrane and TPR repeat-containing protein 3"/>
    <property type="match status" value="1"/>
</dbReference>
<dbReference type="GO" id="GO:0005783">
    <property type="term" value="C:endoplasmic reticulum"/>
    <property type="evidence" value="ECO:0007669"/>
    <property type="project" value="TreeGrafter"/>
</dbReference>
<dbReference type="AlphaFoldDB" id="A0A7T8KCD1"/>
<dbReference type="InterPro" id="IPR019734">
    <property type="entry name" value="TPR_rpt"/>
</dbReference>
<dbReference type="Proteomes" id="UP000595437">
    <property type="component" value="Chromosome 4"/>
</dbReference>
<feature type="repeat" description="TPR" evidence="1">
    <location>
        <begin position="111"/>
        <end position="144"/>
    </location>
</feature>
<dbReference type="OrthoDB" id="66906at2759"/>
<dbReference type="Pfam" id="PF13414">
    <property type="entry name" value="TPR_11"/>
    <property type="match status" value="1"/>
</dbReference>
<dbReference type="Pfam" id="PF13181">
    <property type="entry name" value="TPR_8"/>
    <property type="match status" value="1"/>
</dbReference>
<dbReference type="Pfam" id="PF13432">
    <property type="entry name" value="TPR_16"/>
    <property type="match status" value="1"/>
</dbReference>
<keyword evidence="3" id="KW-1185">Reference proteome</keyword>
<evidence type="ECO:0000313" key="3">
    <source>
        <dbReference type="Proteomes" id="UP000595437"/>
    </source>
</evidence>
<proteinExistence type="predicted"/>
<protein>
    <recommendedName>
        <fullName evidence="4">Transmembrane and TPR repeat-containing protein 3</fullName>
    </recommendedName>
</protein>